<dbReference type="RefSeq" id="WP_068175633.1">
    <property type="nucleotide sequence ID" value="NZ_AOGK01000018.1"/>
</dbReference>
<dbReference type="InterPro" id="IPR006143">
    <property type="entry name" value="RND_pump_MFP"/>
</dbReference>
<dbReference type="EMBL" id="AOGK01000018">
    <property type="protein sequence ID" value="MDG5977238.1"/>
    <property type="molecule type" value="Genomic_DNA"/>
</dbReference>
<name>A0A9X4SCY3_9BURK</name>
<evidence type="ECO:0000256" key="1">
    <source>
        <dbReference type="ARBA" id="ARBA00009477"/>
    </source>
</evidence>
<sequence>MKTPHFALIVTAALVLSACSRPEAPQAPIRSVKLMTVSAGVVNARSEYAGEVKARVESRLGFRVGGKLVQRPAEVGQRVQAGQLLAQLDASDLALASQAAQAQVSAAQTQRDLAAADLKRFTDLKAQGFVSGAEIERRQATLQAAEASLRQARAQGAVQGNQAGYARLLADGAGVVVAVEAEAGQVVAAGAPVVRIARDGARDVVFAVPEDQLAQVRRGQTAQVRLWRSAATGAAPADATLTAEVREVAASADPATRTYQVKLSLPADAQAPLGATAHVTLAASGQGPAPAAIKLPTSALMRSTEGDKQGSAVWLFDAASSTVRVRPVAVAGADGNEVVIAAGLKPGDEVVAAGVHVLSPGQKVTRFTGARVQ</sequence>
<dbReference type="Gene3D" id="2.40.420.20">
    <property type="match status" value="1"/>
</dbReference>
<accession>A0A9X4SCY3</accession>
<dbReference type="NCBIfam" id="TIGR01730">
    <property type="entry name" value="RND_mfp"/>
    <property type="match status" value="1"/>
</dbReference>
<gene>
    <name evidence="4" type="ORF">H010_18395</name>
</gene>
<dbReference type="Pfam" id="PF25954">
    <property type="entry name" value="Beta-barrel_RND_2"/>
    <property type="match status" value="1"/>
</dbReference>
<protein>
    <submittedName>
        <fullName evidence="4">RND family efflux transporter MFP subunit</fullName>
    </submittedName>
</protein>
<feature type="domain" description="Multidrug resistance protein MdtA-like C-terminal permuted SH3" evidence="3">
    <location>
        <begin position="292"/>
        <end position="354"/>
    </location>
</feature>
<dbReference type="Proteomes" id="UP001152876">
    <property type="component" value="Unassembled WGS sequence"/>
</dbReference>
<dbReference type="PANTHER" id="PTHR30469">
    <property type="entry name" value="MULTIDRUG RESISTANCE PROTEIN MDTA"/>
    <property type="match status" value="1"/>
</dbReference>
<reference evidence="4" key="1">
    <citation type="submission" date="2013-01" db="EMBL/GenBank/DDBJ databases">
        <title>Genome draft of Hydrogenophaga taeniospiralis 2K1.</title>
        <authorList>
            <person name="Gomila M."/>
            <person name="Lalucat J."/>
        </authorList>
    </citation>
    <scope>NUCLEOTIDE SEQUENCE</scope>
    <source>
        <strain evidence="4">CCUG 15921</strain>
    </source>
</reference>
<dbReference type="PROSITE" id="PS51257">
    <property type="entry name" value="PROKAR_LIPOPROTEIN"/>
    <property type="match status" value="1"/>
</dbReference>
<dbReference type="Pfam" id="PF25967">
    <property type="entry name" value="RND-MFP_C"/>
    <property type="match status" value="1"/>
</dbReference>
<dbReference type="GO" id="GO:1990281">
    <property type="term" value="C:efflux pump complex"/>
    <property type="evidence" value="ECO:0007669"/>
    <property type="project" value="TreeGrafter"/>
</dbReference>
<proteinExistence type="inferred from homology"/>
<evidence type="ECO:0000313" key="4">
    <source>
        <dbReference type="EMBL" id="MDG5977238.1"/>
    </source>
</evidence>
<feature type="domain" description="CusB-like beta-barrel" evidence="2">
    <location>
        <begin position="204"/>
        <end position="282"/>
    </location>
</feature>
<dbReference type="Gene3D" id="2.40.50.100">
    <property type="match status" value="1"/>
</dbReference>
<dbReference type="InterPro" id="IPR058792">
    <property type="entry name" value="Beta-barrel_RND_2"/>
</dbReference>
<organism evidence="4 5">
    <name type="scientific">Hydrogenophaga taeniospiralis CCUG 15921</name>
    <dbReference type="NCBI Taxonomy" id="1281780"/>
    <lineage>
        <taxon>Bacteria</taxon>
        <taxon>Pseudomonadati</taxon>
        <taxon>Pseudomonadota</taxon>
        <taxon>Betaproteobacteria</taxon>
        <taxon>Burkholderiales</taxon>
        <taxon>Comamonadaceae</taxon>
        <taxon>Hydrogenophaga</taxon>
    </lineage>
</organism>
<dbReference type="Gene3D" id="1.10.287.470">
    <property type="entry name" value="Helix hairpin bin"/>
    <property type="match status" value="1"/>
</dbReference>
<dbReference type="SUPFAM" id="SSF111369">
    <property type="entry name" value="HlyD-like secretion proteins"/>
    <property type="match status" value="1"/>
</dbReference>
<dbReference type="InterPro" id="IPR058627">
    <property type="entry name" value="MdtA-like_C"/>
</dbReference>
<comment type="similarity">
    <text evidence="1">Belongs to the membrane fusion protein (MFP) (TC 8.A.1) family.</text>
</comment>
<dbReference type="AlphaFoldDB" id="A0A9X4SCY3"/>
<comment type="caution">
    <text evidence="4">The sequence shown here is derived from an EMBL/GenBank/DDBJ whole genome shotgun (WGS) entry which is preliminary data.</text>
</comment>
<dbReference type="OrthoDB" id="9806939at2"/>
<dbReference type="Gene3D" id="2.40.30.170">
    <property type="match status" value="1"/>
</dbReference>
<evidence type="ECO:0000259" key="2">
    <source>
        <dbReference type="Pfam" id="PF25954"/>
    </source>
</evidence>
<evidence type="ECO:0000259" key="3">
    <source>
        <dbReference type="Pfam" id="PF25967"/>
    </source>
</evidence>
<evidence type="ECO:0000313" key="5">
    <source>
        <dbReference type="Proteomes" id="UP001152876"/>
    </source>
</evidence>
<keyword evidence="5" id="KW-1185">Reference proteome</keyword>
<dbReference type="GO" id="GO:0015562">
    <property type="term" value="F:efflux transmembrane transporter activity"/>
    <property type="evidence" value="ECO:0007669"/>
    <property type="project" value="TreeGrafter"/>
</dbReference>
<dbReference type="PANTHER" id="PTHR30469:SF15">
    <property type="entry name" value="HLYD FAMILY OF SECRETION PROTEINS"/>
    <property type="match status" value="1"/>
</dbReference>